<evidence type="ECO:0000259" key="6">
    <source>
        <dbReference type="Pfam" id="PF12698"/>
    </source>
</evidence>
<protein>
    <submittedName>
        <fullName evidence="7">ABC-2 family transporter protein</fullName>
    </submittedName>
</protein>
<evidence type="ECO:0000313" key="8">
    <source>
        <dbReference type="Proteomes" id="UP000315724"/>
    </source>
</evidence>
<feature type="transmembrane region" description="Helical" evidence="5">
    <location>
        <begin position="179"/>
        <end position="201"/>
    </location>
</feature>
<sequence>MHARQKFGLPLLSKELIEQSARRRTYIVRSLYAVLFFGFALMIFWGTVYSDVETPFELMGRGREMFTILMSLQIFGVCLFTPALTCGGITSEKEHNTIGLLFLTKLTPLTIVLEKYLGRLVVMGTYLLISLPLFGFCYALGGVEQTQVWFGFYGLIVTVCQLAALGILCSTYFRTTVSSFIATYLLGFLMFFGPIILFGMFRHRNPSGPGPLIWTSVETLVSLVGTIGEFGLNGLGEMCGLQSGSKFVWDPVWGQVSYNRTEENGFIFFAPILLMSSIEGGPSTIHNWQLVALGFPALGISFYFLLLSWLLLVPRAVVTPKRYLLLLFQVLDRLFQRANQNKVTQGIVLIRDGDKLPDYEPIAWRETTKTALGSFRYLVRIGLVIEFPVLFICLLAVTLSAGNMYAGNRNEVVAFITCLCWILAILLTVVRSATLISSERSHETLDVLLTTPISSRQFVLQKYRGVKRMLSIVSIPLLTSMAMQAWHCSGHRNFRNIGWFEVFVRFPERSTLFYILTSLTSVLIMLPLFAWLSMLIGMWAKTSTRAIFTALAIIVAWMIVPALVLIIIFEAANFGSGNVLRMALIFSPVIVPFLNEVGEIDDLYKLGAWLTVALNMMFYGFLLYFIRSFTLKHAARLLGRSEDDWR</sequence>
<dbReference type="OrthoDB" id="214082at2"/>
<feature type="transmembrane region" description="Helical" evidence="5">
    <location>
        <begin position="148"/>
        <end position="173"/>
    </location>
</feature>
<feature type="transmembrane region" description="Helical" evidence="5">
    <location>
        <begin position="65"/>
        <end position="86"/>
    </location>
</feature>
<reference evidence="7 8" key="1">
    <citation type="submission" date="2019-02" db="EMBL/GenBank/DDBJ databases">
        <title>Deep-cultivation of Planctomycetes and their phenomic and genomic characterization uncovers novel biology.</title>
        <authorList>
            <person name="Wiegand S."/>
            <person name="Jogler M."/>
            <person name="Boedeker C."/>
            <person name="Pinto D."/>
            <person name="Vollmers J."/>
            <person name="Rivas-Marin E."/>
            <person name="Kohn T."/>
            <person name="Peeters S.H."/>
            <person name="Heuer A."/>
            <person name="Rast P."/>
            <person name="Oberbeckmann S."/>
            <person name="Bunk B."/>
            <person name="Jeske O."/>
            <person name="Meyerdierks A."/>
            <person name="Storesund J.E."/>
            <person name="Kallscheuer N."/>
            <person name="Luecker S."/>
            <person name="Lage O.M."/>
            <person name="Pohl T."/>
            <person name="Merkel B.J."/>
            <person name="Hornburger P."/>
            <person name="Mueller R.-W."/>
            <person name="Bruemmer F."/>
            <person name="Labrenz M."/>
            <person name="Spormann A.M."/>
            <person name="Op den Camp H."/>
            <person name="Overmann J."/>
            <person name="Amann R."/>
            <person name="Jetten M.S.M."/>
            <person name="Mascher T."/>
            <person name="Medema M.H."/>
            <person name="Devos D.P."/>
            <person name="Kaster A.-K."/>
            <person name="Ovreas L."/>
            <person name="Rohde M."/>
            <person name="Galperin M.Y."/>
            <person name="Jogler C."/>
        </authorList>
    </citation>
    <scope>NUCLEOTIDE SEQUENCE [LARGE SCALE GENOMIC DNA]</scope>
    <source>
        <strain evidence="7 8">Mal48</strain>
    </source>
</reference>
<keyword evidence="2 5" id="KW-0812">Transmembrane</keyword>
<accession>A0A517QI50</accession>
<feature type="domain" description="ABC-2 type transporter transmembrane" evidence="6">
    <location>
        <begin position="65"/>
        <end position="200"/>
    </location>
</feature>
<comment type="subcellular location">
    <subcellularLocation>
        <location evidence="1">Membrane</location>
        <topology evidence="1">Multi-pass membrane protein</topology>
    </subcellularLocation>
</comment>
<gene>
    <name evidence="7" type="ORF">Mal48_05520</name>
</gene>
<dbReference type="EMBL" id="CP036267">
    <property type="protein sequence ID" value="QDT31319.1"/>
    <property type="molecule type" value="Genomic_DNA"/>
</dbReference>
<feature type="transmembrane region" description="Helical" evidence="5">
    <location>
        <begin position="412"/>
        <end position="430"/>
    </location>
</feature>
<evidence type="ECO:0000256" key="5">
    <source>
        <dbReference type="SAM" id="Phobius"/>
    </source>
</evidence>
<keyword evidence="8" id="KW-1185">Reference proteome</keyword>
<dbReference type="GO" id="GO:0016020">
    <property type="term" value="C:membrane"/>
    <property type="evidence" value="ECO:0007669"/>
    <property type="project" value="UniProtKB-SubCell"/>
</dbReference>
<dbReference type="PANTHER" id="PTHR43471">
    <property type="entry name" value="ABC TRANSPORTER PERMEASE"/>
    <property type="match status" value="1"/>
</dbReference>
<feature type="transmembrane region" description="Helical" evidence="5">
    <location>
        <begin position="377"/>
        <end position="400"/>
    </location>
</feature>
<evidence type="ECO:0000256" key="4">
    <source>
        <dbReference type="ARBA" id="ARBA00023136"/>
    </source>
</evidence>
<feature type="transmembrane region" description="Helical" evidence="5">
    <location>
        <begin position="512"/>
        <end position="540"/>
    </location>
</feature>
<keyword evidence="4 5" id="KW-0472">Membrane</keyword>
<feature type="transmembrane region" description="Helical" evidence="5">
    <location>
        <begin position="606"/>
        <end position="626"/>
    </location>
</feature>
<dbReference type="GO" id="GO:0140359">
    <property type="term" value="F:ABC-type transporter activity"/>
    <property type="evidence" value="ECO:0007669"/>
    <property type="project" value="InterPro"/>
</dbReference>
<name>A0A517QI50_9PLAN</name>
<dbReference type="InterPro" id="IPR013525">
    <property type="entry name" value="ABC2_TM"/>
</dbReference>
<evidence type="ECO:0000313" key="7">
    <source>
        <dbReference type="EMBL" id="QDT31319.1"/>
    </source>
</evidence>
<dbReference type="RefSeq" id="WP_145195803.1">
    <property type="nucleotide sequence ID" value="NZ_CP036267.1"/>
</dbReference>
<evidence type="ECO:0000256" key="2">
    <source>
        <dbReference type="ARBA" id="ARBA00022692"/>
    </source>
</evidence>
<dbReference type="Proteomes" id="UP000315724">
    <property type="component" value="Chromosome"/>
</dbReference>
<feature type="transmembrane region" description="Helical" evidence="5">
    <location>
        <begin position="291"/>
        <end position="312"/>
    </location>
</feature>
<keyword evidence="3 5" id="KW-1133">Transmembrane helix</keyword>
<evidence type="ECO:0000256" key="1">
    <source>
        <dbReference type="ARBA" id="ARBA00004141"/>
    </source>
</evidence>
<dbReference type="Pfam" id="PF12698">
    <property type="entry name" value="ABC2_membrane_3"/>
    <property type="match status" value="1"/>
</dbReference>
<organism evidence="7 8">
    <name type="scientific">Thalassoglobus polymorphus</name>
    <dbReference type="NCBI Taxonomy" id="2527994"/>
    <lineage>
        <taxon>Bacteria</taxon>
        <taxon>Pseudomonadati</taxon>
        <taxon>Planctomycetota</taxon>
        <taxon>Planctomycetia</taxon>
        <taxon>Planctomycetales</taxon>
        <taxon>Planctomycetaceae</taxon>
        <taxon>Thalassoglobus</taxon>
    </lineage>
</organism>
<proteinExistence type="predicted"/>
<feature type="transmembrane region" description="Helical" evidence="5">
    <location>
        <begin position="123"/>
        <end position="141"/>
    </location>
</feature>
<feature type="transmembrane region" description="Helical" evidence="5">
    <location>
        <begin position="26"/>
        <end position="45"/>
    </location>
</feature>
<dbReference type="KEGG" id="tpol:Mal48_05520"/>
<feature type="transmembrane region" description="Helical" evidence="5">
    <location>
        <begin position="546"/>
        <end position="569"/>
    </location>
</feature>
<evidence type="ECO:0000256" key="3">
    <source>
        <dbReference type="ARBA" id="ARBA00022989"/>
    </source>
</evidence>
<dbReference type="AlphaFoldDB" id="A0A517QI50"/>